<accession>A0A2P1PLV4</accession>
<comment type="function">
    <text evidence="7">Required for disulfide bond formation in some periplasmic proteins. Acts by transferring its disulfide bond to other proteins and is reduced in the process.</text>
</comment>
<dbReference type="Gene3D" id="3.10.450.70">
    <property type="entry name" value="Disulphide bond isomerase, DsbC/G, N-terminal"/>
    <property type="match status" value="1"/>
</dbReference>
<evidence type="ECO:0000256" key="1">
    <source>
        <dbReference type="ARBA" id="ARBA00004418"/>
    </source>
</evidence>
<dbReference type="Pfam" id="PF13098">
    <property type="entry name" value="Thioredoxin_2"/>
    <property type="match status" value="1"/>
</dbReference>
<proteinExistence type="inferred from homology"/>
<reference evidence="10 11" key="2">
    <citation type="submission" date="2018-03" db="EMBL/GenBank/DDBJ databases">
        <authorList>
            <person name="Keele B.F."/>
        </authorList>
    </citation>
    <scope>NUCLEOTIDE SEQUENCE [LARGE SCALE GENOMIC DNA]</scope>
    <source>
        <strain evidence="10 11">D13</strain>
    </source>
</reference>
<evidence type="ECO:0000313" key="11">
    <source>
        <dbReference type="Proteomes" id="UP000241074"/>
    </source>
</evidence>
<evidence type="ECO:0000259" key="8">
    <source>
        <dbReference type="Pfam" id="PF10411"/>
    </source>
</evidence>
<evidence type="ECO:0000256" key="4">
    <source>
        <dbReference type="ARBA" id="ARBA00022764"/>
    </source>
</evidence>
<dbReference type="InterPro" id="IPR018950">
    <property type="entry name" value="DiS-bond_isomerase_DsbC/G_N"/>
</dbReference>
<keyword evidence="6 7" id="KW-0676">Redox-active center</keyword>
<dbReference type="InterPro" id="IPR036249">
    <property type="entry name" value="Thioredoxin-like_sf"/>
</dbReference>
<dbReference type="Gene3D" id="3.40.30.10">
    <property type="entry name" value="Glutaredoxin"/>
    <property type="match status" value="1"/>
</dbReference>
<dbReference type="AlphaFoldDB" id="A0A2P1PLV4"/>
<gene>
    <name evidence="10" type="ORF">C7S18_00770</name>
</gene>
<dbReference type="SUPFAM" id="SSF54423">
    <property type="entry name" value="DsbC/DsbG N-terminal domain-like"/>
    <property type="match status" value="1"/>
</dbReference>
<feature type="domain" description="Thioredoxin-like fold" evidence="9">
    <location>
        <begin position="109"/>
        <end position="233"/>
    </location>
</feature>
<dbReference type="OrthoDB" id="12976at2"/>
<comment type="similarity">
    <text evidence="2 7">Belongs to the thioredoxin family. DsbC subfamily.</text>
</comment>
<dbReference type="InterPro" id="IPR033954">
    <property type="entry name" value="DiS-bond_Isoase_DsbC/G"/>
</dbReference>
<dbReference type="InterPro" id="IPR012336">
    <property type="entry name" value="Thioredoxin-like_fold"/>
</dbReference>
<dbReference type="KEGG" id="xba:C7S18_00770"/>
<name>A0A2P1PLV4_9GAMM</name>
<dbReference type="PANTHER" id="PTHR35272:SF3">
    <property type="entry name" value="THIOL:DISULFIDE INTERCHANGE PROTEIN DSBC"/>
    <property type="match status" value="1"/>
</dbReference>
<feature type="domain" description="Disulphide bond isomerase DsbC/G N-terminal" evidence="8">
    <location>
        <begin position="17"/>
        <end position="84"/>
    </location>
</feature>
<dbReference type="RefSeq" id="WP_106889749.1">
    <property type="nucleotide sequence ID" value="NZ_CP027860.1"/>
</dbReference>
<evidence type="ECO:0000259" key="9">
    <source>
        <dbReference type="Pfam" id="PF13098"/>
    </source>
</evidence>
<evidence type="ECO:0000256" key="2">
    <source>
        <dbReference type="ARBA" id="ARBA00009813"/>
    </source>
</evidence>
<dbReference type="EMBL" id="CP027860">
    <property type="protein sequence ID" value="AVP95820.1"/>
    <property type="molecule type" value="Genomic_DNA"/>
</dbReference>
<dbReference type="Pfam" id="PF10411">
    <property type="entry name" value="DsbC_N"/>
    <property type="match status" value="1"/>
</dbReference>
<feature type="signal peptide" evidence="7">
    <location>
        <begin position="1"/>
        <end position="20"/>
    </location>
</feature>
<evidence type="ECO:0000313" key="10">
    <source>
        <dbReference type="EMBL" id="AVP95820.1"/>
    </source>
</evidence>
<dbReference type="Proteomes" id="UP000241074">
    <property type="component" value="Chromosome"/>
</dbReference>
<dbReference type="InterPro" id="IPR009094">
    <property type="entry name" value="DiS-bond_isomerase_DsbC/G_N_sf"/>
</dbReference>
<dbReference type="CDD" id="cd03020">
    <property type="entry name" value="DsbA_DsbC_DsbG"/>
    <property type="match status" value="1"/>
</dbReference>
<keyword evidence="3 7" id="KW-0732">Signal</keyword>
<reference evidence="10 11" key="1">
    <citation type="submission" date="2018-03" db="EMBL/GenBank/DDBJ databases">
        <title>Ahniella affigens gen. nov., sp. nov., a gammaproteobacterium isolated from sandy soil near a stream.</title>
        <authorList>
            <person name="Ko Y."/>
            <person name="Kim J.-H."/>
        </authorList>
    </citation>
    <scope>NUCLEOTIDE SEQUENCE [LARGE SCALE GENOMIC DNA]</scope>
    <source>
        <strain evidence="10 11">D13</strain>
    </source>
</reference>
<keyword evidence="4 7" id="KW-0574">Periplasm</keyword>
<evidence type="ECO:0000256" key="3">
    <source>
        <dbReference type="ARBA" id="ARBA00022729"/>
    </source>
</evidence>
<comment type="subcellular location">
    <subcellularLocation>
        <location evidence="1 7">Periplasm</location>
    </subcellularLocation>
</comment>
<sequence length="243" mass="26070">MKRELISALVGLSMATAASADDAAIRQAVTKLVPGAKIESIKPSAVADFSEVNVGGRFVYVSHDGTHLFQGPLLDLSRQVNLTEQSQVALRKDLLATVPAKQAIRFEGQNAKHHVTVFTDIDCGYCRKLHQHVAEFNAAGITVDYLFFPRGGLQSPSYDKAVSVWCAADQQQALSLAKAGQSISNKMCANPIRDDFELGLKLGVGDFGTPAVFADDGRQLGGYLNAADLVKRLNEPAAARTAR</sequence>
<organism evidence="10 11">
    <name type="scientific">Ahniella affigens</name>
    <dbReference type="NCBI Taxonomy" id="2021234"/>
    <lineage>
        <taxon>Bacteria</taxon>
        <taxon>Pseudomonadati</taxon>
        <taxon>Pseudomonadota</taxon>
        <taxon>Gammaproteobacteria</taxon>
        <taxon>Lysobacterales</taxon>
        <taxon>Rhodanobacteraceae</taxon>
        <taxon>Ahniella</taxon>
    </lineage>
</organism>
<evidence type="ECO:0000256" key="6">
    <source>
        <dbReference type="ARBA" id="ARBA00023284"/>
    </source>
</evidence>
<keyword evidence="11" id="KW-1185">Reference proteome</keyword>
<dbReference type="GO" id="GO:0042597">
    <property type="term" value="C:periplasmic space"/>
    <property type="evidence" value="ECO:0007669"/>
    <property type="project" value="UniProtKB-SubCell"/>
</dbReference>
<dbReference type="SUPFAM" id="SSF52833">
    <property type="entry name" value="Thioredoxin-like"/>
    <property type="match status" value="1"/>
</dbReference>
<keyword evidence="5" id="KW-1015">Disulfide bond</keyword>
<evidence type="ECO:0000256" key="7">
    <source>
        <dbReference type="RuleBase" id="RU364038"/>
    </source>
</evidence>
<dbReference type="PANTHER" id="PTHR35272">
    <property type="entry name" value="THIOL:DISULFIDE INTERCHANGE PROTEIN DSBC-RELATED"/>
    <property type="match status" value="1"/>
</dbReference>
<protein>
    <recommendedName>
        <fullName evidence="7">Thiol:disulfide interchange protein</fullName>
    </recommendedName>
</protein>
<dbReference type="InterPro" id="IPR051470">
    <property type="entry name" value="Thiol:disulfide_interchange"/>
</dbReference>
<evidence type="ECO:0000256" key="5">
    <source>
        <dbReference type="ARBA" id="ARBA00023157"/>
    </source>
</evidence>
<feature type="chain" id="PRO_5015022033" description="Thiol:disulfide interchange protein" evidence="7">
    <location>
        <begin position="21"/>
        <end position="243"/>
    </location>
</feature>